<reference evidence="2 3" key="1">
    <citation type="submission" date="2014-04" db="EMBL/GenBank/DDBJ databases">
        <title>Evolutionary Origins and Diversification of the Mycorrhizal Mutualists.</title>
        <authorList>
            <consortium name="DOE Joint Genome Institute"/>
            <consortium name="Mycorrhizal Genomics Consortium"/>
            <person name="Kohler A."/>
            <person name="Kuo A."/>
            <person name="Nagy L.G."/>
            <person name="Floudas D."/>
            <person name="Copeland A."/>
            <person name="Barry K.W."/>
            <person name="Cichocki N."/>
            <person name="Veneault-Fourrey C."/>
            <person name="LaButti K."/>
            <person name="Lindquist E.A."/>
            <person name="Lipzen A."/>
            <person name="Lundell T."/>
            <person name="Morin E."/>
            <person name="Murat C."/>
            <person name="Riley R."/>
            <person name="Ohm R."/>
            <person name="Sun H."/>
            <person name="Tunlid A."/>
            <person name="Henrissat B."/>
            <person name="Grigoriev I.V."/>
            <person name="Hibbett D.S."/>
            <person name="Martin F."/>
        </authorList>
    </citation>
    <scope>NUCLEOTIDE SEQUENCE [LARGE SCALE GENOMIC DNA]</scope>
    <source>
        <strain evidence="2 3">Koide BX008</strain>
    </source>
</reference>
<feature type="compositionally biased region" description="Low complexity" evidence="1">
    <location>
        <begin position="504"/>
        <end position="514"/>
    </location>
</feature>
<dbReference type="OrthoDB" id="2692698at2759"/>
<dbReference type="AlphaFoldDB" id="A0A0C2TDH3"/>
<dbReference type="STRING" id="946122.A0A0C2TDH3"/>
<feature type="compositionally biased region" description="Low complexity" evidence="1">
    <location>
        <begin position="38"/>
        <end position="49"/>
    </location>
</feature>
<evidence type="ECO:0000313" key="3">
    <source>
        <dbReference type="Proteomes" id="UP000054549"/>
    </source>
</evidence>
<feature type="compositionally biased region" description="Pro residues" evidence="1">
    <location>
        <begin position="457"/>
        <end position="466"/>
    </location>
</feature>
<keyword evidence="3" id="KW-1185">Reference proteome</keyword>
<protein>
    <submittedName>
        <fullName evidence="2">Uncharacterized protein</fullName>
    </submittedName>
</protein>
<feature type="compositionally biased region" description="Polar residues" evidence="1">
    <location>
        <begin position="251"/>
        <end position="260"/>
    </location>
</feature>
<accession>A0A0C2TDH3</accession>
<dbReference type="EMBL" id="KN818246">
    <property type="protein sequence ID" value="KIL64884.1"/>
    <property type="molecule type" value="Genomic_DNA"/>
</dbReference>
<feature type="compositionally biased region" description="Pro residues" evidence="1">
    <location>
        <begin position="240"/>
        <end position="249"/>
    </location>
</feature>
<organism evidence="2 3">
    <name type="scientific">Amanita muscaria (strain Koide BX008)</name>
    <dbReference type="NCBI Taxonomy" id="946122"/>
    <lineage>
        <taxon>Eukaryota</taxon>
        <taxon>Fungi</taxon>
        <taxon>Dikarya</taxon>
        <taxon>Basidiomycota</taxon>
        <taxon>Agaricomycotina</taxon>
        <taxon>Agaricomycetes</taxon>
        <taxon>Agaricomycetidae</taxon>
        <taxon>Agaricales</taxon>
        <taxon>Pluteineae</taxon>
        <taxon>Amanitaceae</taxon>
        <taxon>Amanita</taxon>
    </lineage>
</organism>
<feature type="compositionally biased region" description="Acidic residues" evidence="1">
    <location>
        <begin position="438"/>
        <end position="447"/>
    </location>
</feature>
<evidence type="ECO:0000313" key="2">
    <source>
        <dbReference type="EMBL" id="KIL64884.1"/>
    </source>
</evidence>
<feature type="region of interest" description="Disordered" evidence="1">
    <location>
        <begin position="31"/>
        <end position="129"/>
    </location>
</feature>
<feature type="region of interest" description="Disordered" evidence="1">
    <location>
        <begin position="227"/>
        <end position="292"/>
    </location>
</feature>
<dbReference type="InParanoid" id="A0A0C2TDH3"/>
<feature type="region of interest" description="Disordered" evidence="1">
    <location>
        <begin position="438"/>
        <end position="523"/>
    </location>
</feature>
<dbReference type="HOGENOM" id="CLU_390317_0_0_1"/>
<feature type="compositionally biased region" description="Polar residues" evidence="1">
    <location>
        <begin position="691"/>
        <end position="709"/>
    </location>
</feature>
<evidence type="ECO:0000256" key="1">
    <source>
        <dbReference type="SAM" id="MobiDB-lite"/>
    </source>
</evidence>
<dbReference type="Proteomes" id="UP000054549">
    <property type="component" value="Unassembled WGS sequence"/>
</dbReference>
<feature type="compositionally biased region" description="Low complexity" evidence="1">
    <location>
        <begin position="596"/>
        <end position="646"/>
    </location>
</feature>
<proteinExistence type="predicted"/>
<name>A0A0C2TDH3_AMAMK</name>
<feature type="region of interest" description="Disordered" evidence="1">
    <location>
        <begin position="543"/>
        <end position="666"/>
    </location>
</feature>
<feature type="compositionally biased region" description="Low complexity" evidence="1">
    <location>
        <begin position="96"/>
        <end position="117"/>
    </location>
</feature>
<feature type="compositionally biased region" description="Acidic residues" evidence="1">
    <location>
        <begin position="66"/>
        <end position="75"/>
    </location>
</feature>
<sequence>MTNLFSRDILLRKPRLSHLQMPQLPTTLQVIPEEDEPCTPATSSCSPTSIRPEKRTFSSSHIEVSFGDDEDEDDLLSSPRPAPRPPLTPLRCDFRSGATSPTPSTSSSSSGLPSTPTSDDEFPISHFVPQPASIKPLNIMKNYAKTASFSSQEEASDDDESDFEWYTREFSKIISNSPLHPFFSQQRPPPPRPESLLIEPFMAEELSRVTQSPILVEPRLQPLKRAAAISHKRSRSVPKETPPPVPPIPTQFLSSESAQASAPIVCAKPRPRSLSLRRPPPRTSIPDDCLTNDVVTNADESSWPSAFDISSYEHPSPAPSPAFILPSSARVINRSTALSSVPEVPASPVSMYSQTSATAQQEFEDFDAFEGFGEIEFAVDDVKFDLSIDLPMRLPLSLPNSPIDLETDFALGLEELRKTQAADSTTLVPPIIAISDADEPSGQQEEEPQQRSFPPAQNSPPLPPTPSTATSFDSYYASGDAEVVETTSLAEEEGVESPTGPVLSSRWSSSTLASIHEEHASRSSKFAAASKLRLYFGGGHSPLSKYRQIQKHQEQKQQHKRSGSAAAIAAAKAAVARAATGAIHHSSSYPYPPSAPSTSIGTPTAVKKAQRQVVVVQPPSSPSFYSYYPRTPTTPTKPSTPSTPSTPMSPPGSPFPQGKRKAAWSRRESDVMVIGYGYDGVGKGLRRKGSLTPTVSDAGSEESCSSRGSNGLRRKPIPVEMFLRNANV</sequence>
<feature type="compositionally biased region" description="Low complexity" evidence="1">
    <location>
        <begin position="565"/>
        <end position="589"/>
    </location>
</feature>
<gene>
    <name evidence="2" type="ORF">M378DRAFT_24341</name>
</gene>
<feature type="region of interest" description="Disordered" evidence="1">
    <location>
        <begin position="683"/>
        <end position="715"/>
    </location>
</feature>